<gene>
    <name evidence="2" type="ORF">DYI25_22275</name>
</gene>
<keyword evidence="1" id="KW-0812">Transmembrane</keyword>
<keyword evidence="3" id="KW-1185">Reference proteome</keyword>
<accession>A0A944CPP3</accession>
<name>A0A944CPP3_9BACI</name>
<evidence type="ECO:0000313" key="2">
    <source>
        <dbReference type="EMBL" id="MBS8267104.1"/>
    </source>
</evidence>
<sequence>KVRLDHLLSKDIAVMAIGMRILRFVLLYACLFSFEGAIASKLYFFCSCATVARRSILQLVARQHEVKL</sequence>
<reference evidence="2 3" key="1">
    <citation type="journal article" date="2021" name="Microorganisms">
        <title>Bacterial Dimethylsulfoniopropionate Biosynthesis in the East China Sea.</title>
        <authorList>
            <person name="Liu J."/>
            <person name="Zhang Y."/>
            <person name="Liu J."/>
            <person name="Zhong H."/>
            <person name="Williams B.T."/>
            <person name="Zheng Y."/>
            <person name="Curson A.R.J."/>
            <person name="Sun C."/>
            <person name="Sun H."/>
            <person name="Song D."/>
            <person name="Wagner Mackenzie B."/>
            <person name="Bermejo Martinez A."/>
            <person name="Todd J.D."/>
            <person name="Zhang X.H."/>
        </authorList>
    </citation>
    <scope>NUCLEOTIDE SEQUENCE [LARGE SCALE GENOMIC DNA]</scope>
    <source>
        <strain evidence="2 3">ESS08</strain>
    </source>
</reference>
<proteinExistence type="predicted"/>
<evidence type="ECO:0000256" key="1">
    <source>
        <dbReference type="SAM" id="Phobius"/>
    </source>
</evidence>
<keyword evidence="1" id="KW-0472">Membrane</keyword>
<comment type="caution">
    <text evidence="2">The sequence shown here is derived from an EMBL/GenBank/DDBJ whole genome shotgun (WGS) entry which is preliminary data.</text>
</comment>
<dbReference type="AlphaFoldDB" id="A0A944CPP3"/>
<feature type="non-terminal residue" evidence="2">
    <location>
        <position position="1"/>
    </location>
</feature>
<organism evidence="2 3">
    <name type="scientific">Mesobacillus boroniphilus</name>
    <dbReference type="NCBI Taxonomy" id="308892"/>
    <lineage>
        <taxon>Bacteria</taxon>
        <taxon>Bacillati</taxon>
        <taxon>Bacillota</taxon>
        <taxon>Bacilli</taxon>
        <taxon>Bacillales</taxon>
        <taxon>Bacillaceae</taxon>
        <taxon>Mesobacillus</taxon>
    </lineage>
</organism>
<dbReference type="RefSeq" id="WP_213372945.1">
    <property type="nucleotide sequence ID" value="NZ_QTKX01000019.1"/>
</dbReference>
<evidence type="ECO:0000313" key="3">
    <source>
        <dbReference type="Proteomes" id="UP000761411"/>
    </source>
</evidence>
<protein>
    <submittedName>
        <fullName evidence="2">Uncharacterized protein</fullName>
    </submittedName>
</protein>
<keyword evidence="1" id="KW-1133">Transmembrane helix</keyword>
<dbReference type="EMBL" id="QTKX01000019">
    <property type="protein sequence ID" value="MBS8267104.1"/>
    <property type="molecule type" value="Genomic_DNA"/>
</dbReference>
<dbReference type="Proteomes" id="UP000761411">
    <property type="component" value="Unassembled WGS sequence"/>
</dbReference>
<feature type="transmembrane region" description="Helical" evidence="1">
    <location>
        <begin position="21"/>
        <end position="45"/>
    </location>
</feature>